<dbReference type="SMART" id="SM00900">
    <property type="entry name" value="FMN_bind"/>
    <property type="match status" value="1"/>
</dbReference>
<evidence type="ECO:0000256" key="3">
    <source>
        <dbReference type="ARBA" id="ARBA00008040"/>
    </source>
</evidence>
<comment type="cofactor">
    <cofactor evidence="2">
        <name>FAD</name>
        <dbReference type="ChEBI" id="CHEBI:57692"/>
    </cofactor>
</comment>
<proteinExistence type="inferred from homology"/>
<dbReference type="Gene3D" id="3.90.700.10">
    <property type="entry name" value="Succinate dehydrogenase/fumarate reductase flavoprotein, catalytic domain"/>
    <property type="match status" value="1"/>
</dbReference>
<dbReference type="Proteomes" id="UP001321741">
    <property type="component" value="Chromosome"/>
</dbReference>
<evidence type="ECO:0000259" key="11">
    <source>
        <dbReference type="SMART" id="SM00900"/>
    </source>
</evidence>
<dbReference type="InterPro" id="IPR007329">
    <property type="entry name" value="FMN-bd"/>
</dbReference>
<evidence type="ECO:0000256" key="8">
    <source>
        <dbReference type="ARBA" id="ARBA00023002"/>
    </source>
</evidence>
<evidence type="ECO:0000256" key="9">
    <source>
        <dbReference type="ARBA" id="ARBA00049922"/>
    </source>
</evidence>
<dbReference type="InterPro" id="IPR027477">
    <property type="entry name" value="Succ_DH/fumarate_Rdtase_cat_sf"/>
</dbReference>
<gene>
    <name evidence="12" type="ORF">KIM322_08300</name>
</gene>
<evidence type="ECO:0000256" key="6">
    <source>
        <dbReference type="ARBA" id="ARBA00022630"/>
    </source>
</evidence>
<dbReference type="Pfam" id="PF04205">
    <property type="entry name" value="FMN_bind"/>
    <property type="match status" value="1"/>
</dbReference>
<accession>A0ABM8BH22</accession>
<evidence type="ECO:0000256" key="7">
    <source>
        <dbReference type="ARBA" id="ARBA00022827"/>
    </source>
</evidence>
<dbReference type="InterPro" id="IPR036188">
    <property type="entry name" value="FAD/NAD-bd_sf"/>
</dbReference>
<evidence type="ECO:0000313" key="13">
    <source>
        <dbReference type="Proteomes" id="UP001321741"/>
    </source>
</evidence>
<dbReference type="PANTHER" id="PTHR43400:SF7">
    <property type="entry name" value="FAD-DEPENDENT OXIDOREDUCTASE 2 FAD BINDING DOMAIN-CONTAINING PROTEIN"/>
    <property type="match status" value="1"/>
</dbReference>
<comment type="similarity">
    <text evidence="3">Belongs to the FAD-dependent oxidoreductase 2 family. FRD/SDH subfamily.</text>
</comment>
<evidence type="ECO:0000256" key="10">
    <source>
        <dbReference type="SAM" id="MobiDB-lite"/>
    </source>
</evidence>
<dbReference type="Gene3D" id="3.90.1010.20">
    <property type="match status" value="1"/>
</dbReference>
<keyword evidence="13" id="KW-1185">Reference proteome</keyword>
<evidence type="ECO:0000313" key="12">
    <source>
        <dbReference type="EMBL" id="BDR60569.1"/>
    </source>
</evidence>
<name>A0ABM8BH22_9LACO</name>
<dbReference type="InterPro" id="IPR050315">
    <property type="entry name" value="FAD-oxidoreductase_2"/>
</dbReference>
<dbReference type="InterPro" id="IPR003953">
    <property type="entry name" value="FAD-dep_OxRdtase_2_FAD-bd"/>
</dbReference>
<feature type="domain" description="FMN-binding" evidence="11">
    <location>
        <begin position="15"/>
        <end position="90"/>
    </location>
</feature>
<dbReference type="Gene3D" id="3.50.50.60">
    <property type="entry name" value="FAD/NAD(P)-binding domain"/>
    <property type="match status" value="1"/>
</dbReference>
<dbReference type="Pfam" id="PF00890">
    <property type="entry name" value="FAD_binding_2"/>
    <property type="match status" value="1"/>
</dbReference>
<reference evidence="12 13" key="1">
    <citation type="journal article" date="2023" name="Microbiol. Spectr.">
        <title>Symbiosis of Carpenter Bees with Uncharacterized Lactic Acid Bacteria Showing NAD Auxotrophy.</title>
        <authorList>
            <person name="Kawasaki S."/>
            <person name="Ozawa K."/>
            <person name="Mori T."/>
            <person name="Yamamoto A."/>
            <person name="Ito M."/>
            <person name="Ohkuma M."/>
            <person name="Sakamoto M."/>
            <person name="Matsutani M."/>
        </authorList>
    </citation>
    <scope>NUCLEOTIDE SEQUENCE [LARGE SCALE GENOMIC DNA]</scope>
    <source>
        <strain evidence="12 13">Kim32-2</strain>
    </source>
</reference>
<feature type="compositionally biased region" description="Polar residues" evidence="10">
    <location>
        <begin position="100"/>
        <end position="112"/>
    </location>
</feature>
<evidence type="ECO:0000256" key="1">
    <source>
        <dbReference type="ARBA" id="ARBA00001917"/>
    </source>
</evidence>
<dbReference type="EC" id="1.3.99.33" evidence="4"/>
<dbReference type="SUPFAM" id="SSF51905">
    <property type="entry name" value="FAD/NAD(P)-binding domain"/>
    <property type="match status" value="1"/>
</dbReference>
<evidence type="ECO:0000256" key="5">
    <source>
        <dbReference type="ARBA" id="ARBA00015872"/>
    </source>
</evidence>
<evidence type="ECO:0000256" key="2">
    <source>
        <dbReference type="ARBA" id="ARBA00001974"/>
    </source>
</evidence>
<dbReference type="EMBL" id="AP026803">
    <property type="protein sequence ID" value="BDR60569.1"/>
    <property type="molecule type" value="Genomic_DNA"/>
</dbReference>
<organism evidence="12 13">
    <name type="scientific">Lactobacillus xylocopicola</name>
    <dbReference type="NCBI Taxonomy" id="2976676"/>
    <lineage>
        <taxon>Bacteria</taxon>
        <taxon>Bacillati</taxon>
        <taxon>Bacillota</taxon>
        <taxon>Bacilli</taxon>
        <taxon>Lactobacillales</taxon>
        <taxon>Lactobacillaceae</taxon>
        <taxon>Lactobacillus</taxon>
    </lineage>
</organism>
<keyword evidence="7" id="KW-0274">FAD</keyword>
<keyword evidence="6" id="KW-0285">Flavoprotein</keyword>
<comment type="cofactor">
    <cofactor evidence="1">
        <name>FMN</name>
        <dbReference type="ChEBI" id="CHEBI:58210"/>
    </cofactor>
</comment>
<protein>
    <recommendedName>
        <fullName evidence="5">Urocanate reductase</fullName>
        <ecNumber evidence="4">1.3.99.33</ecNumber>
    </recommendedName>
</protein>
<evidence type="ECO:0000256" key="4">
    <source>
        <dbReference type="ARBA" id="ARBA00013137"/>
    </source>
</evidence>
<comment type="catalytic activity">
    <reaction evidence="9">
        <text>dihydrourocanate + A = urocanate + AH2</text>
        <dbReference type="Rhea" id="RHEA:36059"/>
        <dbReference type="ChEBI" id="CHEBI:13193"/>
        <dbReference type="ChEBI" id="CHEBI:17499"/>
        <dbReference type="ChEBI" id="CHEBI:27247"/>
        <dbReference type="ChEBI" id="CHEBI:72991"/>
        <dbReference type="EC" id="1.3.99.33"/>
    </reaction>
</comment>
<dbReference type="SUPFAM" id="SSF56425">
    <property type="entry name" value="Succinate dehydrogenase/fumarate reductase flavoprotein, catalytic domain"/>
    <property type="match status" value="1"/>
</dbReference>
<sequence length="607" mass="66264">MKKLRAGRYAVIAQEYEKETMPLEVEITDNQISQILPQEPMIPGSLEESVFTKVPQEIIQKQSIDVDAITGATHSVNGLIQAVSTVIEQAGGDPADFKLHSNSKNSDPSSKTPDLADPQKTFASWRNKPEQVVKEYHTDFLIVGAGIAGLAAAVQARQLGMETIVIEKNGFVAGNGGGVEGIFGINTKMQAAAGIHAEPEDIITKEAELGQYRADGSFWVDLINNSAANIDWLVDLGVQLTNVDDYHGTCMFPTFHWFKGGFASVGYAPYMKKQADKLKAQFLLETAATSIIYEDGIVKGVYANTPAGSIKISAKATLLATGGVGHNPKLLEAQGWSTKNIHYCSMPSNTGDGYQMAMSVGAKDFLKESPEFMMNYIQALPHEGVHLYIDPINGFMSLPAGGPVVFVNQDGRRLVNENVKKDNLLYQRMAIKSTRVTYEIFTQKIYDQITKDVPKADQILAQAVKTNDGDSLFKADSFAGLAQAVGLPENVLVETMENYNSYCERGHDLEFNKDKDMLLAMKEGPYYIARLDPSNLIGIGGIGSNQKFEVITNDFTKIPGLYAAGMDSTMQYRDVYTITLGGSACAHNVNSGRHAAIHAQEYLKQNN</sequence>
<keyword evidence="8" id="KW-0560">Oxidoreductase</keyword>
<feature type="region of interest" description="Disordered" evidence="10">
    <location>
        <begin position="94"/>
        <end position="119"/>
    </location>
</feature>
<dbReference type="PANTHER" id="PTHR43400">
    <property type="entry name" value="FUMARATE REDUCTASE"/>
    <property type="match status" value="1"/>
</dbReference>
<dbReference type="RefSeq" id="WP_317636828.1">
    <property type="nucleotide sequence ID" value="NZ_AP026803.1"/>
</dbReference>